<dbReference type="SUPFAM" id="SSF53955">
    <property type="entry name" value="Lysozyme-like"/>
    <property type="match status" value="1"/>
</dbReference>
<name>A0A125MMK7_9GAMM</name>
<sequence>MPARWQFIDMAVTSRLSREWPAERIIDSILEKRYFGHQANGLEQAARTYFDLPVEQLSPSETAALLVIGSAYSAPSCEPDDFRRAYVQLMLRTDFAFNLRDPDADLTRMKLPVCETS</sequence>
<dbReference type="EMBL" id="JAJA02000001">
    <property type="protein sequence ID" value="KWS03697.1"/>
    <property type="molecule type" value="Genomic_DNA"/>
</dbReference>
<evidence type="ECO:0000259" key="1">
    <source>
        <dbReference type="Pfam" id="PF00912"/>
    </source>
</evidence>
<keyword evidence="3" id="KW-1185">Reference proteome</keyword>
<dbReference type="AlphaFoldDB" id="A0A125MMK7"/>
<dbReference type="InterPro" id="IPR023346">
    <property type="entry name" value="Lysozyme-like_dom_sf"/>
</dbReference>
<evidence type="ECO:0000313" key="3">
    <source>
        <dbReference type="Proteomes" id="UP000023435"/>
    </source>
</evidence>
<protein>
    <recommendedName>
        <fullName evidence="1">Glycosyl transferase family 51 domain-containing protein</fullName>
    </recommendedName>
</protein>
<comment type="caution">
    <text evidence="2">The sequence shown here is derived from an EMBL/GenBank/DDBJ whole genome shotgun (WGS) entry which is preliminary data.</text>
</comment>
<evidence type="ECO:0000313" key="2">
    <source>
        <dbReference type="EMBL" id="KWS03697.1"/>
    </source>
</evidence>
<reference evidence="2 3" key="1">
    <citation type="journal article" date="2014" name="Genome Announc.">
        <title>Draft Genome Sequence of Lysobacter capsici AZ78, a Bacterium Antagonistic to Plant-Pathogenic Oomycetes.</title>
        <authorList>
            <person name="Puopolo G."/>
            <person name="Sonego P."/>
            <person name="Engelen K."/>
            <person name="Pertot I."/>
        </authorList>
    </citation>
    <scope>NUCLEOTIDE SEQUENCE [LARGE SCALE GENOMIC DNA]</scope>
    <source>
        <strain evidence="2 3">AZ78</strain>
    </source>
</reference>
<organism evidence="2 3">
    <name type="scientific">Lysobacter capsici AZ78</name>
    <dbReference type="NCBI Taxonomy" id="1444315"/>
    <lineage>
        <taxon>Bacteria</taxon>
        <taxon>Pseudomonadati</taxon>
        <taxon>Pseudomonadota</taxon>
        <taxon>Gammaproteobacteria</taxon>
        <taxon>Lysobacterales</taxon>
        <taxon>Lysobacteraceae</taxon>
        <taxon>Lysobacter</taxon>
    </lineage>
</organism>
<dbReference type="Gene3D" id="1.10.3810.10">
    <property type="entry name" value="Biosynthetic peptidoglycan transglycosylase-like"/>
    <property type="match status" value="1"/>
</dbReference>
<dbReference type="InterPro" id="IPR036950">
    <property type="entry name" value="PBP_transglycosylase"/>
</dbReference>
<proteinExistence type="predicted"/>
<gene>
    <name evidence="2" type="ORF">AZ78_1246</name>
</gene>
<feature type="domain" description="Glycosyl transferase family 51" evidence="1">
    <location>
        <begin position="8"/>
        <end position="71"/>
    </location>
</feature>
<dbReference type="Pfam" id="PF00912">
    <property type="entry name" value="Transgly"/>
    <property type="match status" value="1"/>
</dbReference>
<dbReference type="Proteomes" id="UP000023435">
    <property type="component" value="Unassembled WGS sequence"/>
</dbReference>
<dbReference type="InterPro" id="IPR001264">
    <property type="entry name" value="Glyco_trans_51"/>
</dbReference>
<accession>A0A125MMK7</accession>